<sequence>MSGPRAFISFEMEDRWARDFLVEHAKNKNNSIQFVDYSVHDPFDSKWKTNCKIRIAQTAGTIVLIGPTTYLSEAVLWEIAETTRQGNHMFGIQIHRDRNYRIPTGLLPRQVIRWNFDSIVAELESWT</sequence>
<comment type="caution">
    <text evidence="2">The sequence shown here is derived from an EMBL/GenBank/DDBJ whole genome shotgun (WGS) entry which is preliminary data.</text>
</comment>
<organism evidence="2 3">
    <name type="scientific">Polymorphospora lycopeni</name>
    <dbReference type="NCBI Taxonomy" id="3140240"/>
    <lineage>
        <taxon>Bacteria</taxon>
        <taxon>Bacillati</taxon>
        <taxon>Actinomycetota</taxon>
        <taxon>Actinomycetes</taxon>
        <taxon>Micromonosporales</taxon>
        <taxon>Micromonosporaceae</taxon>
        <taxon>Polymorphospora</taxon>
    </lineage>
</organism>
<keyword evidence="3" id="KW-1185">Reference proteome</keyword>
<name>A0ABV5CSY8_9ACTN</name>
<dbReference type="Pfam" id="PF08937">
    <property type="entry name" value="ThsB_TIR"/>
    <property type="match status" value="1"/>
</dbReference>
<dbReference type="SUPFAM" id="SSF52206">
    <property type="entry name" value="Hypothetical protein MTH538"/>
    <property type="match status" value="1"/>
</dbReference>
<dbReference type="Proteomes" id="UP001582793">
    <property type="component" value="Unassembled WGS sequence"/>
</dbReference>
<accession>A0ABV5CSY8</accession>
<dbReference type="InterPro" id="IPR015032">
    <property type="entry name" value="ThsB__TIR-like_domain"/>
</dbReference>
<evidence type="ECO:0000259" key="1">
    <source>
        <dbReference type="Pfam" id="PF08937"/>
    </source>
</evidence>
<dbReference type="Gene3D" id="3.40.50.11200">
    <property type="match status" value="1"/>
</dbReference>
<feature type="domain" description="Thoeris protein ThsB TIR-like" evidence="1">
    <location>
        <begin position="7"/>
        <end position="98"/>
    </location>
</feature>
<protein>
    <submittedName>
        <fullName evidence="2">TIR domain-containing protein</fullName>
    </submittedName>
</protein>
<evidence type="ECO:0000313" key="2">
    <source>
        <dbReference type="EMBL" id="MFB6395120.1"/>
    </source>
</evidence>
<dbReference type="RefSeq" id="WP_375735049.1">
    <property type="nucleotide sequence ID" value="NZ_JBCGDC010000051.1"/>
</dbReference>
<reference evidence="2 3" key="1">
    <citation type="submission" date="2024-04" db="EMBL/GenBank/DDBJ databases">
        <title>Polymorphospora sp. isolated from Baiyangdian Lake in Xiong'an New Area.</title>
        <authorList>
            <person name="Zhang X."/>
            <person name="Liu J."/>
        </authorList>
    </citation>
    <scope>NUCLEOTIDE SEQUENCE [LARGE SCALE GENOMIC DNA]</scope>
    <source>
        <strain evidence="2 3">2-325</strain>
    </source>
</reference>
<gene>
    <name evidence="2" type="ORF">AAFH96_18705</name>
</gene>
<dbReference type="EMBL" id="JBCGDC010000051">
    <property type="protein sequence ID" value="MFB6395120.1"/>
    <property type="molecule type" value="Genomic_DNA"/>
</dbReference>
<proteinExistence type="predicted"/>
<dbReference type="InterPro" id="IPR036490">
    <property type="entry name" value="ThsB_TIR-like_sf"/>
</dbReference>
<evidence type="ECO:0000313" key="3">
    <source>
        <dbReference type="Proteomes" id="UP001582793"/>
    </source>
</evidence>